<dbReference type="EMBL" id="BGPR01000943">
    <property type="protein sequence ID" value="GBM40791.1"/>
    <property type="molecule type" value="Genomic_DNA"/>
</dbReference>
<feature type="region of interest" description="Disordered" evidence="1">
    <location>
        <begin position="43"/>
        <end position="67"/>
    </location>
</feature>
<sequence length="125" mass="14046">MSKASDAVVPEKFFSKIREKTIIVSGIYPAIGDVQLRVPSSSRLPSLNMSKLPNHTGRNVKKESPDAKIRKCAKRMNGLSPMILEEFPDQEIVKTELQSNADFIEETEADDMNDRLKAHDGFRTL</sequence>
<feature type="compositionally biased region" description="Polar residues" evidence="1">
    <location>
        <begin position="48"/>
        <end position="57"/>
    </location>
</feature>
<reference evidence="2 3" key="1">
    <citation type="journal article" date="2019" name="Sci. Rep.">
        <title>Orb-weaving spider Araneus ventricosus genome elucidates the spidroin gene catalogue.</title>
        <authorList>
            <person name="Kono N."/>
            <person name="Nakamura H."/>
            <person name="Ohtoshi R."/>
            <person name="Moran D.A.P."/>
            <person name="Shinohara A."/>
            <person name="Yoshida Y."/>
            <person name="Fujiwara M."/>
            <person name="Mori M."/>
            <person name="Tomita M."/>
            <person name="Arakawa K."/>
        </authorList>
    </citation>
    <scope>NUCLEOTIDE SEQUENCE [LARGE SCALE GENOMIC DNA]</scope>
</reference>
<evidence type="ECO:0000313" key="3">
    <source>
        <dbReference type="Proteomes" id="UP000499080"/>
    </source>
</evidence>
<dbReference type="AlphaFoldDB" id="A0A4Y2FHR1"/>
<proteinExistence type="predicted"/>
<evidence type="ECO:0000313" key="2">
    <source>
        <dbReference type="EMBL" id="GBM40791.1"/>
    </source>
</evidence>
<organism evidence="2 3">
    <name type="scientific">Araneus ventricosus</name>
    <name type="common">Orbweaver spider</name>
    <name type="synonym">Epeira ventricosa</name>
    <dbReference type="NCBI Taxonomy" id="182803"/>
    <lineage>
        <taxon>Eukaryota</taxon>
        <taxon>Metazoa</taxon>
        <taxon>Ecdysozoa</taxon>
        <taxon>Arthropoda</taxon>
        <taxon>Chelicerata</taxon>
        <taxon>Arachnida</taxon>
        <taxon>Araneae</taxon>
        <taxon>Araneomorphae</taxon>
        <taxon>Entelegynae</taxon>
        <taxon>Araneoidea</taxon>
        <taxon>Araneidae</taxon>
        <taxon>Araneus</taxon>
    </lineage>
</organism>
<name>A0A4Y2FHR1_ARAVE</name>
<protein>
    <submittedName>
        <fullName evidence="2">Uncharacterized protein</fullName>
    </submittedName>
</protein>
<gene>
    <name evidence="2" type="ORF">AVEN_80799_1</name>
</gene>
<comment type="caution">
    <text evidence="2">The sequence shown here is derived from an EMBL/GenBank/DDBJ whole genome shotgun (WGS) entry which is preliminary data.</text>
</comment>
<accession>A0A4Y2FHR1</accession>
<evidence type="ECO:0000256" key="1">
    <source>
        <dbReference type="SAM" id="MobiDB-lite"/>
    </source>
</evidence>
<dbReference type="Proteomes" id="UP000499080">
    <property type="component" value="Unassembled WGS sequence"/>
</dbReference>
<keyword evidence="3" id="KW-1185">Reference proteome</keyword>